<evidence type="ECO:0000313" key="8">
    <source>
        <dbReference type="Proteomes" id="UP001204445"/>
    </source>
</evidence>
<proteinExistence type="inferred from homology"/>
<name>A0AAE3L277_9GAMM</name>
<dbReference type="PANTHER" id="PTHR42953:SF3">
    <property type="entry name" value="HIGH-AFFINITY ZINC UPTAKE SYSTEM PROTEIN ZNUA"/>
    <property type="match status" value="1"/>
</dbReference>
<reference evidence="7" key="1">
    <citation type="submission" date="2022-08" db="EMBL/GenBank/DDBJ databases">
        <title>Genomic Encyclopedia of Type Strains, Phase III (KMG-III): the genomes of soil and plant-associated and newly described type strains.</title>
        <authorList>
            <person name="Whitman W."/>
        </authorList>
    </citation>
    <scope>NUCLEOTIDE SEQUENCE</scope>
    <source>
        <strain evidence="7">HMT 1</strain>
    </source>
</reference>
<evidence type="ECO:0000256" key="1">
    <source>
        <dbReference type="ARBA" id="ARBA00011028"/>
    </source>
</evidence>
<keyword evidence="4" id="KW-0732">Signal</keyword>
<gene>
    <name evidence="7" type="ORF">J2T55_002655</name>
</gene>
<feature type="coiled-coil region" evidence="6">
    <location>
        <begin position="160"/>
        <end position="187"/>
    </location>
</feature>
<dbReference type="GO" id="GO:0006829">
    <property type="term" value="P:zinc ion transport"/>
    <property type="evidence" value="ECO:0007669"/>
    <property type="project" value="UniProtKB-KW"/>
</dbReference>
<evidence type="ECO:0000256" key="6">
    <source>
        <dbReference type="SAM" id="Coils"/>
    </source>
</evidence>
<accession>A0AAE3L277</accession>
<dbReference type="EMBL" id="JANUCT010000030">
    <property type="protein sequence ID" value="MCS3904615.1"/>
    <property type="molecule type" value="Genomic_DNA"/>
</dbReference>
<evidence type="ECO:0000256" key="3">
    <source>
        <dbReference type="ARBA" id="ARBA00022448"/>
    </source>
</evidence>
<sequence>MRRLPEYGLAMRGGLLLLGCLLWLSPLPASERLSLFVSIPPQAWLLEQLGGERFTVRTMLGPNANPHNYDPAARQLVALADAHAYFTIGIPFESMWQQRLAAINADMTFIHCGADTHEHDHHDHDAKAHSDPHIWTSPLEASAIAACMVRALTRIDPDGKEVYADNLTQLQQRLADLDQRIRALLADNNNSVMLVQHPAWDYFAANYDLEQLAIEQDGHEPNARHLVRVIERGRELDLKTVFTQSQYGQAAARLVADAIDARIVEADPMAYDYPASLIGLARSLAGDAE</sequence>
<dbReference type="PANTHER" id="PTHR42953">
    <property type="entry name" value="HIGH-AFFINITY ZINC UPTAKE SYSTEM PROTEIN ZNUA-RELATED"/>
    <property type="match status" value="1"/>
</dbReference>
<dbReference type="InterPro" id="IPR006127">
    <property type="entry name" value="ZnuA-like"/>
</dbReference>
<dbReference type="InterPro" id="IPR050492">
    <property type="entry name" value="Bact_metal-bind_prot9"/>
</dbReference>
<dbReference type="Proteomes" id="UP001204445">
    <property type="component" value="Unassembled WGS sequence"/>
</dbReference>
<evidence type="ECO:0000256" key="5">
    <source>
        <dbReference type="ARBA" id="ARBA00022906"/>
    </source>
</evidence>
<dbReference type="Pfam" id="PF01297">
    <property type="entry name" value="ZnuA"/>
    <property type="match status" value="1"/>
</dbReference>
<dbReference type="AlphaFoldDB" id="A0AAE3L277"/>
<dbReference type="Gene3D" id="3.40.50.1980">
    <property type="entry name" value="Nitrogenase molybdenum iron protein domain"/>
    <property type="match status" value="2"/>
</dbReference>
<evidence type="ECO:0000256" key="4">
    <source>
        <dbReference type="ARBA" id="ARBA00022729"/>
    </source>
</evidence>
<evidence type="ECO:0000256" key="2">
    <source>
        <dbReference type="ARBA" id="ARBA00015915"/>
    </source>
</evidence>
<organism evidence="7 8">
    <name type="scientific">Methylohalomonas lacus</name>
    <dbReference type="NCBI Taxonomy" id="398773"/>
    <lineage>
        <taxon>Bacteria</taxon>
        <taxon>Pseudomonadati</taxon>
        <taxon>Pseudomonadota</taxon>
        <taxon>Gammaproteobacteria</taxon>
        <taxon>Methylohalomonadales</taxon>
        <taxon>Methylohalomonadaceae</taxon>
        <taxon>Methylohalomonas</taxon>
    </lineage>
</organism>
<evidence type="ECO:0000313" key="7">
    <source>
        <dbReference type="EMBL" id="MCS3904615.1"/>
    </source>
</evidence>
<comment type="caution">
    <text evidence="7">The sequence shown here is derived from an EMBL/GenBank/DDBJ whole genome shotgun (WGS) entry which is preliminary data.</text>
</comment>
<dbReference type="GO" id="GO:0046872">
    <property type="term" value="F:metal ion binding"/>
    <property type="evidence" value="ECO:0007669"/>
    <property type="project" value="InterPro"/>
</dbReference>
<protein>
    <recommendedName>
        <fullName evidence="2">High-affinity zinc uptake system protein ZnuA</fullName>
    </recommendedName>
</protein>
<keyword evidence="6" id="KW-0175">Coiled coil</keyword>
<keyword evidence="5" id="KW-0862">Zinc</keyword>
<comment type="similarity">
    <text evidence="1">Belongs to the bacterial solute-binding protein 9 family.</text>
</comment>
<keyword evidence="3" id="KW-0813">Transport</keyword>
<dbReference type="SUPFAM" id="SSF53807">
    <property type="entry name" value="Helical backbone' metal receptor"/>
    <property type="match status" value="1"/>
</dbReference>
<keyword evidence="5" id="KW-0406">Ion transport</keyword>
<keyword evidence="5" id="KW-0864">Zinc transport</keyword>
<keyword evidence="8" id="KW-1185">Reference proteome</keyword>